<dbReference type="RefSeq" id="WP_264776990.1">
    <property type="nucleotide sequence ID" value="NZ_AP026560.1"/>
</dbReference>
<keyword evidence="4" id="KW-1185">Reference proteome</keyword>
<name>A0ABM8AC46_9DEIO</name>
<reference evidence="3" key="1">
    <citation type="submission" date="2022-07" db="EMBL/GenBank/DDBJ databases">
        <title>Complete Genome Sequence of the Radioresistant Bacterium Deinococcus aetherius ST0316, Isolated from the Air Dust collected in Lower Stratosphere above Japan.</title>
        <authorList>
            <person name="Satoh K."/>
            <person name="Hagiwara K."/>
            <person name="Katsumata K."/>
            <person name="Kubo A."/>
            <person name="Yokobori S."/>
            <person name="Yamagishi A."/>
            <person name="Oono Y."/>
            <person name="Narumi I."/>
        </authorList>
    </citation>
    <scope>NUCLEOTIDE SEQUENCE</scope>
    <source>
        <strain evidence="3">ST0316</strain>
    </source>
</reference>
<evidence type="ECO:0000259" key="2">
    <source>
        <dbReference type="SMART" id="SM00287"/>
    </source>
</evidence>
<dbReference type="SMART" id="SM00287">
    <property type="entry name" value="SH3b"/>
    <property type="match status" value="1"/>
</dbReference>
<feature type="chain" id="PRO_5045117655" description="SH3b domain-containing protein" evidence="1">
    <location>
        <begin position="19"/>
        <end position="143"/>
    </location>
</feature>
<accession>A0ABM8AC46</accession>
<sequence length="143" mass="15061">MKQLLFALALALGTQATALQVTTTNNVNLRGGPSTSARVLTVIPRGTSLNVGSCTTWCPVTYGGQKGFVSRSVLTFKAPVTPAPVPVPSNGTYTNVDGQQIQRPVFFDSVPSGASARCRDGSYSFSAHRRGTCSHHGGVATWY</sequence>
<organism evidence="3 4">
    <name type="scientific">Deinococcus aetherius</name>
    <dbReference type="NCBI Taxonomy" id="200252"/>
    <lineage>
        <taxon>Bacteria</taxon>
        <taxon>Thermotogati</taxon>
        <taxon>Deinococcota</taxon>
        <taxon>Deinococci</taxon>
        <taxon>Deinococcales</taxon>
        <taxon>Deinococcaceae</taxon>
        <taxon>Deinococcus</taxon>
    </lineage>
</organism>
<feature type="signal peptide" evidence="1">
    <location>
        <begin position="1"/>
        <end position="18"/>
    </location>
</feature>
<protein>
    <recommendedName>
        <fullName evidence="2">SH3b domain-containing protein</fullName>
    </recommendedName>
</protein>
<keyword evidence="1" id="KW-0732">Signal</keyword>
<dbReference type="Pfam" id="PF12587">
    <property type="entry name" value="DUF3761"/>
    <property type="match status" value="1"/>
</dbReference>
<dbReference type="EMBL" id="AP026560">
    <property type="protein sequence ID" value="BDP41212.1"/>
    <property type="molecule type" value="Genomic_DNA"/>
</dbReference>
<dbReference type="InterPro" id="IPR022236">
    <property type="entry name" value="DUF3761"/>
</dbReference>
<evidence type="ECO:0000313" key="4">
    <source>
        <dbReference type="Proteomes" id="UP001064971"/>
    </source>
</evidence>
<proteinExistence type="predicted"/>
<evidence type="ECO:0000256" key="1">
    <source>
        <dbReference type="SAM" id="SignalP"/>
    </source>
</evidence>
<evidence type="ECO:0000313" key="3">
    <source>
        <dbReference type="EMBL" id="BDP41212.1"/>
    </source>
</evidence>
<gene>
    <name evidence="3" type="ORF">DAETH_11810</name>
</gene>
<dbReference type="Gene3D" id="2.30.30.40">
    <property type="entry name" value="SH3 Domains"/>
    <property type="match status" value="1"/>
</dbReference>
<feature type="domain" description="SH3b" evidence="2">
    <location>
        <begin position="16"/>
        <end position="77"/>
    </location>
</feature>
<dbReference type="Pfam" id="PF08239">
    <property type="entry name" value="SH3_3"/>
    <property type="match status" value="1"/>
</dbReference>
<dbReference type="Proteomes" id="UP001064971">
    <property type="component" value="Chromosome"/>
</dbReference>
<dbReference type="InterPro" id="IPR003646">
    <property type="entry name" value="SH3-like_bac-type"/>
</dbReference>